<proteinExistence type="predicted"/>
<dbReference type="KEGG" id="daq:DAQ1742_03375"/>
<protein>
    <submittedName>
        <fullName evidence="1">Uncharacterized protein</fullName>
    </submittedName>
</protein>
<reference evidence="1 2" key="1">
    <citation type="submission" date="2016-09" db="EMBL/GenBank/DDBJ databases">
        <authorList>
            <person name="Reverchon S."/>
            <person name="Nasser W."/>
            <person name="Leonard S."/>
            <person name="Brochier C."/>
            <person name="Duprey A."/>
        </authorList>
    </citation>
    <scope>NUCLEOTIDE SEQUENCE [LARGE SCALE GENOMIC DNA]</scope>
    <source>
        <strain evidence="1 2">174/2</strain>
    </source>
</reference>
<sequence length="42" mass="4545">MLFPDDAMFTCAAGAGHTFVAVSWHAVRRVGQELMGYVTLST</sequence>
<accession>A0A375ADK9</accession>
<dbReference type="AlphaFoldDB" id="A0A375ADK9"/>
<gene>
    <name evidence="1" type="ORF">DAQ1742_03375</name>
</gene>
<keyword evidence="2" id="KW-1185">Reference proteome</keyword>
<evidence type="ECO:0000313" key="1">
    <source>
        <dbReference type="EMBL" id="SLM64184.1"/>
    </source>
</evidence>
<evidence type="ECO:0000313" key="2">
    <source>
        <dbReference type="Proteomes" id="UP000294820"/>
    </source>
</evidence>
<dbReference type="EMBL" id="LT615367">
    <property type="protein sequence ID" value="SLM64184.1"/>
    <property type="molecule type" value="Genomic_DNA"/>
</dbReference>
<organism evidence="1 2">
    <name type="scientific">Dickeya aquatica</name>
    <dbReference type="NCBI Taxonomy" id="1401087"/>
    <lineage>
        <taxon>Bacteria</taxon>
        <taxon>Pseudomonadati</taxon>
        <taxon>Pseudomonadota</taxon>
        <taxon>Gammaproteobacteria</taxon>
        <taxon>Enterobacterales</taxon>
        <taxon>Pectobacteriaceae</taxon>
        <taxon>Dickeya</taxon>
    </lineage>
</organism>
<dbReference type="Proteomes" id="UP000294820">
    <property type="component" value="Chromosome 1"/>
</dbReference>
<name>A0A375ADK9_9GAMM</name>